<reference evidence="3" key="1">
    <citation type="submission" date="2019-09" db="EMBL/GenBank/DDBJ databases">
        <authorList>
            <person name="Li J."/>
        </authorList>
    </citation>
    <scope>NUCLEOTIDE SEQUENCE [LARGE SCALE GENOMIC DNA]</scope>
    <source>
        <strain evidence="3">JCM 14732</strain>
    </source>
</reference>
<dbReference type="Gene3D" id="3.40.50.1820">
    <property type="entry name" value="alpha/beta hydrolase"/>
    <property type="match status" value="1"/>
</dbReference>
<dbReference type="OrthoDB" id="2987348at2"/>
<comment type="caution">
    <text evidence="3">The sequence shown here is derived from an EMBL/GenBank/DDBJ whole genome shotgun (WGS) entry which is preliminary data.</text>
</comment>
<protein>
    <submittedName>
        <fullName evidence="3">Alpha/beta hydrolase</fullName>
    </submittedName>
</protein>
<dbReference type="EMBL" id="SDPQ02000002">
    <property type="protein sequence ID" value="KAA1397811.1"/>
    <property type="molecule type" value="Genomic_DNA"/>
</dbReference>
<sequence length="353" mass="38579">MPRSDWQEVTVTSNGQRIHLRVSGDSGPLVLLCHGFPESSYAWHHQLDALGAAGYRAVAMDMPGYGRSAKLQQPSDYRITELVAYCVGVVEALGESTAVIVGHDFGAPVAWASAWTRPDVFRAVVGMSVPFGARGLAALPGDPFGDVRPTLTHRELAGPGLTFYQDYFADRSGKAEKEIEQDLRTFITSGFYGLSADSPLPPELNGVDLTSLPPEHVIGFVRAAMCVPDGEGFAVNLQSPETLPGWLDHETLDIFIAELEFGGMRSPLAWYTNADLNWEVLAQYQGQPLTVPAMFIGGDRDVATIWSQEARLRAAEYIPDLRGSVIIPNCGHWIQQEHPETVNQELLTFLKGL</sequence>
<dbReference type="PRINTS" id="PR00412">
    <property type="entry name" value="EPOXHYDRLASE"/>
</dbReference>
<dbReference type="InterPro" id="IPR000639">
    <property type="entry name" value="Epox_hydrolase-like"/>
</dbReference>
<dbReference type="AlphaFoldDB" id="A0A5M4FG19"/>
<proteinExistence type="predicted"/>
<dbReference type="SUPFAM" id="SSF53474">
    <property type="entry name" value="alpha/beta-Hydrolases"/>
    <property type="match status" value="1"/>
</dbReference>
<evidence type="ECO:0000259" key="2">
    <source>
        <dbReference type="Pfam" id="PF00561"/>
    </source>
</evidence>
<gene>
    <name evidence="3" type="ORF">ESP70_010725</name>
</gene>
<dbReference type="Proteomes" id="UP000380867">
    <property type="component" value="Unassembled WGS sequence"/>
</dbReference>
<dbReference type="InterPro" id="IPR029058">
    <property type="entry name" value="AB_hydrolase_fold"/>
</dbReference>
<evidence type="ECO:0000313" key="3">
    <source>
        <dbReference type="EMBL" id="KAA1397811.1"/>
    </source>
</evidence>
<name>A0A5M4FG19_9ACTN</name>
<dbReference type="GO" id="GO:0016787">
    <property type="term" value="F:hydrolase activity"/>
    <property type="evidence" value="ECO:0007669"/>
    <property type="project" value="UniProtKB-KW"/>
</dbReference>
<accession>A0A5M4FG19</accession>
<keyword evidence="1 3" id="KW-0378">Hydrolase</keyword>
<evidence type="ECO:0000313" key="4">
    <source>
        <dbReference type="Proteomes" id="UP000380867"/>
    </source>
</evidence>
<feature type="domain" description="AB hydrolase-1" evidence="2">
    <location>
        <begin position="28"/>
        <end position="129"/>
    </location>
</feature>
<dbReference type="Pfam" id="PF00561">
    <property type="entry name" value="Abhydrolase_1"/>
    <property type="match status" value="1"/>
</dbReference>
<dbReference type="RefSeq" id="WP_149689256.1">
    <property type="nucleotide sequence ID" value="NZ_SDPQ02000002.1"/>
</dbReference>
<dbReference type="InterPro" id="IPR000073">
    <property type="entry name" value="AB_hydrolase_1"/>
</dbReference>
<dbReference type="PANTHER" id="PTHR43329">
    <property type="entry name" value="EPOXIDE HYDROLASE"/>
    <property type="match status" value="1"/>
</dbReference>
<organism evidence="3 4">
    <name type="scientific">Aeromicrobium ginsengisoli</name>
    <dbReference type="NCBI Taxonomy" id="363867"/>
    <lineage>
        <taxon>Bacteria</taxon>
        <taxon>Bacillati</taxon>
        <taxon>Actinomycetota</taxon>
        <taxon>Actinomycetes</taxon>
        <taxon>Propionibacteriales</taxon>
        <taxon>Nocardioidaceae</taxon>
        <taxon>Aeromicrobium</taxon>
    </lineage>
</organism>
<evidence type="ECO:0000256" key="1">
    <source>
        <dbReference type="ARBA" id="ARBA00022801"/>
    </source>
</evidence>
<keyword evidence="4" id="KW-1185">Reference proteome</keyword>